<reference evidence="2 3" key="1">
    <citation type="submission" date="2018-02" db="EMBL/GenBank/DDBJ databases">
        <title>Comparative genomes isolates from brazilian mangrove.</title>
        <authorList>
            <person name="Araujo J.E."/>
            <person name="Taketani R.G."/>
            <person name="Silva M.C.P."/>
            <person name="Loureco M.V."/>
            <person name="Andreote F.D."/>
        </authorList>
    </citation>
    <scope>NUCLEOTIDE SEQUENCE [LARGE SCALE GENOMIC DNA]</scope>
    <source>
        <strain evidence="2 3">NAP PRIS-MGV</strain>
    </source>
</reference>
<evidence type="ECO:0000313" key="3">
    <source>
        <dbReference type="Proteomes" id="UP000239388"/>
    </source>
</evidence>
<evidence type="ECO:0000256" key="1">
    <source>
        <dbReference type="SAM" id="Phobius"/>
    </source>
</evidence>
<dbReference type="EMBL" id="PUIB01000002">
    <property type="protein sequence ID" value="PQO42713.1"/>
    <property type="molecule type" value="Genomic_DNA"/>
</dbReference>
<name>A0A2S8GE62_9BACT</name>
<feature type="transmembrane region" description="Helical" evidence="1">
    <location>
        <begin position="44"/>
        <end position="65"/>
    </location>
</feature>
<dbReference type="Proteomes" id="UP000239388">
    <property type="component" value="Unassembled WGS sequence"/>
</dbReference>
<evidence type="ECO:0000313" key="2">
    <source>
        <dbReference type="EMBL" id="PQO42713.1"/>
    </source>
</evidence>
<sequence>MLLLKFSTHSIELRPKFIQLVSVLRIADQIGCFVRIVFQIKQLLQLRLGLLVVDVLPILGTYPFALRNGRMREKMFVQKLGSPRFVLVAFHQRLEASPLHHRWGLHAGEI</sequence>
<keyword evidence="1" id="KW-1133">Transmembrane helix</keyword>
<keyword evidence="1" id="KW-0812">Transmembrane</keyword>
<gene>
    <name evidence="2" type="ORF">C5Y98_00735</name>
</gene>
<proteinExistence type="predicted"/>
<organism evidence="2 3">
    <name type="scientific">Blastopirellula marina</name>
    <dbReference type="NCBI Taxonomy" id="124"/>
    <lineage>
        <taxon>Bacteria</taxon>
        <taxon>Pseudomonadati</taxon>
        <taxon>Planctomycetota</taxon>
        <taxon>Planctomycetia</taxon>
        <taxon>Pirellulales</taxon>
        <taxon>Pirellulaceae</taxon>
        <taxon>Blastopirellula</taxon>
    </lineage>
</organism>
<keyword evidence="1" id="KW-0472">Membrane</keyword>
<dbReference type="AlphaFoldDB" id="A0A2S8GE62"/>
<accession>A0A2S8GE62</accession>
<comment type="caution">
    <text evidence="2">The sequence shown here is derived from an EMBL/GenBank/DDBJ whole genome shotgun (WGS) entry which is preliminary data.</text>
</comment>
<protein>
    <submittedName>
        <fullName evidence="2">Uncharacterized protein</fullName>
    </submittedName>
</protein>